<proteinExistence type="predicted"/>
<dbReference type="InterPro" id="IPR036465">
    <property type="entry name" value="vWFA_dom_sf"/>
</dbReference>
<evidence type="ECO:0008006" key="6">
    <source>
        <dbReference type="Google" id="ProtNLM"/>
    </source>
</evidence>
<evidence type="ECO:0000313" key="4">
    <source>
        <dbReference type="EMBL" id="KAG7473727.1"/>
    </source>
</evidence>
<evidence type="ECO:0000259" key="3">
    <source>
        <dbReference type="Pfam" id="PF15057"/>
    </source>
</evidence>
<dbReference type="EMBL" id="JAFDVH010000007">
    <property type="protein sequence ID" value="KAG7473727.1"/>
    <property type="molecule type" value="Genomic_DNA"/>
</dbReference>
<dbReference type="SUPFAM" id="SSF53300">
    <property type="entry name" value="vWA-like"/>
    <property type="match status" value="1"/>
</dbReference>
<evidence type="ECO:0000259" key="2">
    <source>
        <dbReference type="Pfam" id="PF13768"/>
    </source>
</evidence>
<dbReference type="PANTHER" id="PTHR14343:SF3">
    <property type="entry name" value="SIMILAR TO PREDICTED GENE ICRFP703B1614Q5.5"/>
    <property type="match status" value="1"/>
</dbReference>
<dbReference type="PANTHER" id="PTHR14343">
    <property type="entry name" value="VWFA DOMAIN-CONTAINING PROTEIN"/>
    <property type="match status" value="1"/>
</dbReference>
<dbReference type="InterPro" id="IPR032770">
    <property type="entry name" value="DUF4537"/>
</dbReference>
<feature type="compositionally biased region" description="Basic and acidic residues" evidence="1">
    <location>
        <begin position="547"/>
        <end position="560"/>
    </location>
</feature>
<dbReference type="Pfam" id="PF13768">
    <property type="entry name" value="VWA_3"/>
    <property type="match status" value="1"/>
</dbReference>
<evidence type="ECO:0000313" key="5">
    <source>
        <dbReference type="Proteomes" id="UP001046870"/>
    </source>
</evidence>
<dbReference type="InterPro" id="IPR002035">
    <property type="entry name" value="VWF_A"/>
</dbReference>
<dbReference type="Proteomes" id="UP001046870">
    <property type="component" value="Chromosome 7"/>
</dbReference>
<organism evidence="4 5">
    <name type="scientific">Megalops atlanticus</name>
    <name type="common">Tarpon</name>
    <name type="synonym">Clupea gigantea</name>
    <dbReference type="NCBI Taxonomy" id="7932"/>
    <lineage>
        <taxon>Eukaryota</taxon>
        <taxon>Metazoa</taxon>
        <taxon>Chordata</taxon>
        <taxon>Craniata</taxon>
        <taxon>Vertebrata</taxon>
        <taxon>Euteleostomi</taxon>
        <taxon>Actinopterygii</taxon>
        <taxon>Neopterygii</taxon>
        <taxon>Teleostei</taxon>
        <taxon>Elopiformes</taxon>
        <taxon>Megalopidae</taxon>
        <taxon>Megalops</taxon>
    </lineage>
</organism>
<gene>
    <name evidence="4" type="ORF">MATL_G00098940</name>
</gene>
<keyword evidence="5" id="KW-1185">Reference proteome</keyword>
<dbReference type="CDD" id="cd04508">
    <property type="entry name" value="Tudor_SF"/>
    <property type="match status" value="1"/>
</dbReference>
<feature type="domain" description="DUF4537" evidence="3">
    <location>
        <begin position="263"/>
        <end position="398"/>
    </location>
</feature>
<dbReference type="Gene3D" id="2.30.30.140">
    <property type="match status" value="1"/>
</dbReference>
<accession>A0A9D3Q2E9</accession>
<sequence length="560" mass="62293">MPVLSQSPQPHTFFPLFVGTRDRNVTFVVDTSEGMYPVLGPVKHWLVQTLLTKASLRDSLFNIISFSCKVMKWHDHMVTCGPETVYEAISWIHTLCCTPGRDLLHALTAAFNDPVCQAVHLVTNDLPDDLEGLLQFLPGVAKERPVHVFYLSDNCCPDSRTQKLLQCLTHSTRGSCHMLSLTATGAVKQVHPLYMIDSRTVLPVWSDVKYCSAGATLSRPVSCVPCLSYHPFSCLLTHLGPTCAVGTCRVWEGYLSGAQITSGSRVLARRELDGYFYLATVREEVQGRRGLCVVEFDRPAVAGGSCEMSLQLTSLADMVHHTEAHRHSLVPGDKVLAPWETELSRYGPGSVLTGVELRDPLRARNEKGVQVLFWNGSQVAVPGEVAVWIPPSLHEQILKELQQQPPNPARGLFPALCCDRDAYVCHRPPWPCCMPCLRCMSVPPYRWAHEQWWRQSAMSPCVHSLKDDAQNDKEELERKVDLQLKELQEPLEAGIRSSSSSSSEAEDGASDEESRPMDVDVANQAVNTDLSLLDKVQPASSGRPPWRKSDDHQICENHVT</sequence>
<feature type="domain" description="VWFA" evidence="2">
    <location>
        <begin position="24"/>
        <end position="183"/>
    </location>
</feature>
<name>A0A9D3Q2E9_MEGAT</name>
<protein>
    <recommendedName>
        <fullName evidence="6">DUF4537 domain-containing protein</fullName>
    </recommendedName>
</protein>
<evidence type="ECO:0000256" key="1">
    <source>
        <dbReference type="SAM" id="MobiDB-lite"/>
    </source>
</evidence>
<reference evidence="4" key="1">
    <citation type="submission" date="2021-01" db="EMBL/GenBank/DDBJ databases">
        <authorList>
            <person name="Zahm M."/>
            <person name="Roques C."/>
            <person name="Cabau C."/>
            <person name="Klopp C."/>
            <person name="Donnadieu C."/>
            <person name="Jouanno E."/>
            <person name="Lampietro C."/>
            <person name="Louis A."/>
            <person name="Herpin A."/>
            <person name="Echchiki A."/>
            <person name="Berthelot C."/>
            <person name="Parey E."/>
            <person name="Roest-Crollius H."/>
            <person name="Braasch I."/>
            <person name="Postlethwait J."/>
            <person name="Bobe J."/>
            <person name="Montfort J."/>
            <person name="Bouchez O."/>
            <person name="Begum T."/>
            <person name="Mejri S."/>
            <person name="Adams A."/>
            <person name="Chen W.-J."/>
            <person name="Guiguen Y."/>
        </authorList>
    </citation>
    <scope>NUCLEOTIDE SEQUENCE</scope>
    <source>
        <strain evidence="4">YG-15Mar2019-1</strain>
        <tissue evidence="4">Brain</tissue>
    </source>
</reference>
<dbReference type="AlphaFoldDB" id="A0A9D3Q2E9"/>
<dbReference type="Pfam" id="PF15057">
    <property type="entry name" value="DUF4537"/>
    <property type="match status" value="1"/>
</dbReference>
<comment type="caution">
    <text evidence="4">The sequence shown here is derived from an EMBL/GenBank/DDBJ whole genome shotgun (WGS) entry which is preliminary data.</text>
</comment>
<dbReference type="OrthoDB" id="6241467at2759"/>
<feature type="region of interest" description="Disordered" evidence="1">
    <location>
        <begin position="488"/>
        <end position="560"/>
    </location>
</feature>